<protein>
    <recommendedName>
        <fullName evidence="3">TPR_REGION domain-containing protein</fullName>
    </recommendedName>
</protein>
<evidence type="ECO:0000313" key="1">
    <source>
        <dbReference type="EMBL" id="GFH24156.1"/>
    </source>
</evidence>
<sequence>MFKHFELAQEPGMAAKLYQAALSKFEAVLEEDPGMVTARYRAALAMAGLAESSNAQDALLLLQNAAIYLQQVIGSTGPEAEGLRPSATTALANCRQALAAVTTQGTRS</sequence>
<dbReference type="Proteomes" id="UP000485058">
    <property type="component" value="Unassembled WGS sequence"/>
</dbReference>
<proteinExistence type="predicted"/>
<comment type="caution">
    <text evidence="1">The sequence shown here is derived from an EMBL/GenBank/DDBJ whole genome shotgun (WGS) entry which is preliminary data.</text>
</comment>
<evidence type="ECO:0000313" key="2">
    <source>
        <dbReference type="Proteomes" id="UP000485058"/>
    </source>
</evidence>
<dbReference type="EMBL" id="BLLF01002459">
    <property type="protein sequence ID" value="GFH24156.1"/>
    <property type="molecule type" value="Genomic_DNA"/>
</dbReference>
<keyword evidence="2" id="KW-1185">Reference proteome</keyword>
<gene>
    <name evidence="1" type="ORF">HaLaN_21892</name>
</gene>
<accession>A0A699ZZA3</accession>
<organism evidence="1 2">
    <name type="scientific">Haematococcus lacustris</name>
    <name type="common">Green alga</name>
    <name type="synonym">Haematococcus pluvialis</name>
    <dbReference type="NCBI Taxonomy" id="44745"/>
    <lineage>
        <taxon>Eukaryota</taxon>
        <taxon>Viridiplantae</taxon>
        <taxon>Chlorophyta</taxon>
        <taxon>core chlorophytes</taxon>
        <taxon>Chlorophyceae</taxon>
        <taxon>CS clade</taxon>
        <taxon>Chlamydomonadales</taxon>
        <taxon>Haematococcaceae</taxon>
        <taxon>Haematococcus</taxon>
    </lineage>
</organism>
<name>A0A699ZZA3_HAELA</name>
<reference evidence="1 2" key="1">
    <citation type="submission" date="2020-02" db="EMBL/GenBank/DDBJ databases">
        <title>Draft genome sequence of Haematococcus lacustris strain NIES-144.</title>
        <authorList>
            <person name="Morimoto D."/>
            <person name="Nakagawa S."/>
            <person name="Yoshida T."/>
            <person name="Sawayama S."/>
        </authorList>
    </citation>
    <scope>NUCLEOTIDE SEQUENCE [LARGE SCALE GENOMIC DNA]</scope>
    <source>
        <strain evidence="1 2">NIES-144</strain>
    </source>
</reference>
<evidence type="ECO:0008006" key="3">
    <source>
        <dbReference type="Google" id="ProtNLM"/>
    </source>
</evidence>
<dbReference type="AlphaFoldDB" id="A0A699ZZA3"/>